<gene>
    <name evidence="8" type="ORF">KHM83_04630</name>
</gene>
<comment type="caution">
    <text evidence="8">The sequence shown here is derived from an EMBL/GenBank/DDBJ whole genome shotgun (WGS) entry which is preliminary data.</text>
</comment>
<dbReference type="SUPFAM" id="SSF88659">
    <property type="entry name" value="Sigma3 and sigma4 domains of RNA polymerase sigma factors"/>
    <property type="match status" value="1"/>
</dbReference>
<reference evidence="8 9" key="1">
    <citation type="submission" date="2021-05" db="EMBL/GenBank/DDBJ databases">
        <title>Fusibacter ferrireducens sp. nov., an anaerobic, sulfur- and Fe-reducing bacterium isolated from the mangrove sediment.</title>
        <authorList>
            <person name="Qiu D."/>
        </authorList>
    </citation>
    <scope>NUCLEOTIDE SEQUENCE [LARGE SCALE GENOMIC DNA]</scope>
    <source>
        <strain evidence="8 9">DSM 12116</strain>
    </source>
</reference>
<evidence type="ECO:0000256" key="4">
    <source>
        <dbReference type="ARBA" id="ARBA00023125"/>
    </source>
</evidence>
<evidence type="ECO:0000313" key="8">
    <source>
        <dbReference type="EMBL" id="MBS7525963.1"/>
    </source>
</evidence>
<dbReference type="InterPro" id="IPR013325">
    <property type="entry name" value="RNA_pol_sigma_r2"/>
</dbReference>
<evidence type="ECO:0000256" key="3">
    <source>
        <dbReference type="ARBA" id="ARBA00023082"/>
    </source>
</evidence>
<feature type="domain" description="RNA polymerase sigma-70 region 2" evidence="6">
    <location>
        <begin position="6"/>
        <end position="69"/>
    </location>
</feature>
<dbReference type="InterPro" id="IPR014284">
    <property type="entry name" value="RNA_pol_sigma-70_dom"/>
</dbReference>
<dbReference type="InterPro" id="IPR036388">
    <property type="entry name" value="WH-like_DNA-bd_sf"/>
</dbReference>
<protein>
    <submittedName>
        <fullName evidence="8">RNA polymerase sigma factor</fullName>
    </submittedName>
</protein>
<keyword evidence="3" id="KW-0731">Sigma factor</keyword>
<evidence type="ECO:0000259" key="7">
    <source>
        <dbReference type="Pfam" id="PF08281"/>
    </source>
</evidence>
<dbReference type="InterPro" id="IPR013324">
    <property type="entry name" value="RNA_pol_sigma_r3/r4-like"/>
</dbReference>
<accession>A0ABS5PLN4</accession>
<dbReference type="RefSeq" id="WP_213235749.1">
    <property type="nucleotide sequence ID" value="NZ_JAHBCL010000006.1"/>
</dbReference>
<dbReference type="NCBIfam" id="TIGR02937">
    <property type="entry name" value="sigma70-ECF"/>
    <property type="match status" value="1"/>
</dbReference>
<comment type="similarity">
    <text evidence="1">Belongs to the sigma-70 factor family. ECF subfamily.</text>
</comment>
<dbReference type="Proteomes" id="UP000746471">
    <property type="component" value="Unassembled WGS sequence"/>
</dbReference>
<dbReference type="InterPro" id="IPR013249">
    <property type="entry name" value="RNA_pol_sigma70_r4_t2"/>
</dbReference>
<dbReference type="InterPro" id="IPR007627">
    <property type="entry name" value="RNA_pol_sigma70_r2"/>
</dbReference>
<dbReference type="Pfam" id="PF08281">
    <property type="entry name" value="Sigma70_r4_2"/>
    <property type="match status" value="1"/>
</dbReference>
<keyword evidence="5" id="KW-0804">Transcription</keyword>
<keyword evidence="4" id="KW-0238">DNA-binding</keyword>
<dbReference type="Gene3D" id="1.10.10.10">
    <property type="entry name" value="Winged helix-like DNA-binding domain superfamily/Winged helix DNA-binding domain"/>
    <property type="match status" value="1"/>
</dbReference>
<dbReference type="PANTHER" id="PTHR43133">
    <property type="entry name" value="RNA POLYMERASE ECF-TYPE SIGMA FACTO"/>
    <property type="match status" value="1"/>
</dbReference>
<name>A0ABS5PLN4_9FIRM</name>
<organism evidence="8 9">
    <name type="scientific">Fusibacter paucivorans</name>
    <dbReference type="NCBI Taxonomy" id="76009"/>
    <lineage>
        <taxon>Bacteria</taxon>
        <taxon>Bacillati</taxon>
        <taxon>Bacillota</taxon>
        <taxon>Clostridia</taxon>
        <taxon>Eubacteriales</taxon>
        <taxon>Eubacteriales Family XII. Incertae Sedis</taxon>
        <taxon>Fusibacter</taxon>
    </lineage>
</organism>
<feature type="domain" description="RNA polymerase sigma factor 70 region 4 type 2" evidence="7">
    <location>
        <begin position="91"/>
        <end position="140"/>
    </location>
</feature>
<sequence length="152" mass="17679">MSADLQEHYDKIYRYCYFKVGNATLAEDLTQETFLKYFSQNSYIEHGKKLAYLYVIARNLCIDTFQKKQFEELKEDVATVEPFERVELGIAIRQVLKKLPEQEQELLLLRFVNGLAVGEITAITGLSRFAVYRKTSSALSTLKRLMKEDDFS</sequence>
<proteinExistence type="inferred from homology"/>
<dbReference type="SUPFAM" id="SSF88946">
    <property type="entry name" value="Sigma2 domain of RNA polymerase sigma factors"/>
    <property type="match status" value="1"/>
</dbReference>
<evidence type="ECO:0000259" key="6">
    <source>
        <dbReference type="Pfam" id="PF04542"/>
    </source>
</evidence>
<dbReference type="Gene3D" id="1.10.1740.10">
    <property type="match status" value="1"/>
</dbReference>
<keyword evidence="9" id="KW-1185">Reference proteome</keyword>
<keyword evidence="2" id="KW-0805">Transcription regulation</keyword>
<evidence type="ECO:0000313" key="9">
    <source>
        <dbReference type="Proteomes" id="UP000746471"/>
    </source>
</evidence>
<evidence type="ECO:0000256" key="2">
    <source>
        <dbReference type="ARBA" id="ARBA00023015"/>
    </source>
</evidence>
<evidence type="ECO:0000256" key="5">
    <source>
        <dbReference type="ARBA" id="ARBA00023163"/>
    </source>
</evidence>
<dbReference type="CDD" id="cd06171">
    <property type="entry name" value="Sigma70_r4"/>
    <property type="match status" value="1"/>
</dbReference>
<dbReference type="InterPro" id="IPR039425">
    <property type="entry name" value="RNA_pol_sigma-70-like"/>
</dbReference>
<dbReference type="EMBL" id="JAHBCL010000006">
    <property type="protein sequence ID" value="MBS7525963.1"/>
    <property type="molecule type" value="Genomic_DNA"/>
</dbReference>
<dbReference type="PANTHER" id="PTHR43133:SF8">
    <property type="entry name" value="RNA POLYMERASE SIGMA FACTOR HI_1459-RELATED"/>
    <property type="match status" value="1"/>
</dbReference>
<evidence type="ECO:0000256" key="1">
    <source>
        <dbReference type="ARBA" id="ARBA00010641"/>
    </source>
</evidence>
<dbReference type="Pfam" id="PF04542">
    <property type="entry name" value="Sigma70_r2"/>
    <property type="match status" value="1"/>
</dbReference>